<dbReference type="PANTHER" id="PTHR21137">
    <property type="entry name" value="ODORANT RECEPTOR"/>
    <property type="match status" value="1"/>
</dbReference>
<protein>
    <submittedName>
        <fullName evidence="11">Olfactory receptor 66</fullName>
    </submittedName>
</protein>
<feature type="transmembrane region" description="Helical" evidence="10">
    <location>
        <begin position="33"/>
        <end position="51"/>
    </location>
</feature>
<evidence type="ECO:0000313" key="12">
    <source>
        <dbReference type="Proteomes" id="UP000786811"/>
    </source>
</evidence>
<keyword evidence="4 10" id="KW-0812">Transmembrane</keyword>
<keyword evidence="2" id="KW-1003">Cell membrane</keyword>
<evidence type="ECO:0000313" key="11">
    <source>
        <dbReference type="EMBL" id="CAG5093824.1"/>
    </source>
</evidence>
<dbReference type="InterPro" id="IPR004117">
    <property type="entry name" value="7tm6_olfct_rcpt"/>
</dbReference>
<evidence type="ECO:0000256" key="6">
    <source>
        <dbReference type="ARBA" id="ARBA00022989"/>
    </source>
</evidence>
<evidence type="ECO:0000256" key="10">
    <source>
        <dbReference type="SAM" id="Phobius"/>
    </source>
</evidence>
<dbReference type="PANTHER" id="PTHR21137:SF35">
    <property type="entry name" value="ODORANT RECEPTOR 19A-RELATED"/>
    <property type="match status" value="1"/>
</dbReference>
<feature type="transmembrane region" description="Helical" evidence="10">
    <location>
        <begin position="71"/>
        <end position="89"/>
    </location>
</feature>
<evidence type="ECO:0000256" key="5">
    <source>
        <dbReference type="ARBA" id="ARBA00022725"/>
    </source>
</evidence>
<organism evidence="11 12">
    <name type="scientific">Cotesia congregata</name>
    <name type="common">Parasitoid wasp</name>
    <name type="synonym">Apanteles congregatus</name>
    <dbReference type="NCBI Taxonomy" id="51543"/>
    <lineage>
        <taxon>Eukaryota</taxon>
        <taxon>Metazoa</taxon>
        <taxon>Ecdysozoa</taxon>
        <taxon>Arthropoda</taxon>
        <taxon>Hexapoda</taxon>
        <taxon>Insecta</taxon>
        <taxon>Pterygota</taxon>
        <taxon>Neoptera</taxon>
        <taxon>Endopterygota</taxon>
        <taxon>Hymenoptera</taxon>
        <taxon>Apocrita</taxon>
        <taxon>Ichneumonoidea</taxon>
        <taxon>Braconidae</taxon>
        <taxon>Microgastrinae</taxon>
        <taxon>Cotesia</taxon>
    </lineage>
</organism>
<evidence type="ECO:0000256" key="8">
    <source>
        <dbReference type="ARBA" id="ARBA00023170"/>
    </source>
</evidence>
<comment type="caution">
    <text evidence="11">The sequence shown here is derived from an EMBL/GenBank/DDBJ whole genome shotgun (WGS) entry which is preliminary data.</text>
</comment>
<keyword evidence="8 11" id="KW-0675">Receptor</keyword>
<feature type="transmembrane region" description="Helical" evidence="10">
    <location>
        <begin position="127"/>
        <end position="154"/>
    </location>
</feature>
<keyword evidence="5" id="KW-0552">Olfaction</keyword>
<proteinExistence type="predicted"/>
<dbReference type="Pfam" id="PF02949">
    <property type="entry name" value="7tm_6"/>
    <property type="match status" value="1"/>
</dbReference>
<evidence type="ECO:0000256" key="7">
    <source>
        <dbReference type="ARBA" id="ARBA00023136"/>
    </source>
</evidence>
<feature type="transmembrane region" description="Helical" evidence="10">
    <location>
        <begin position="297"/>
        <end position="317"/>
    </location>
</feature>
<feature type="non-terminal residue" evidence="11">
    <location>
        <position position="390"/>
    </location>
</feature>
<evidence type="ECO:0000256" key="9">
    <source>
        <dbReference type="ARBA" id="ARBA00023224"/>
    </source>
</evidence>
<dbReference type="GO" id="GO:0005886">
    <property type="term" value="C:plasma membrane"/>
    <property type="evidence" value="ECO:0007669"/>
    <property type="project" value="UniProtKB-SubCell"/>
</dbReference>
<reference evidence="11" key="1">
    <citation type="submission" date="2021-04" db="EMBL/GenBank/DDBJ databases">
        <authorList>
            <person name="Chebbi M.A.C M."/>
        </authorList>
    </citation>
    <scope>NUCLEOTIDE SEQUENCE</scope>
</reference>
<sequence>MDVQHAIKYTQWFMELLAIPHRYKRKFSTKKKLSSAVGLFVINVLIVWNISFRSIDMFTVVRDFDEKILLFAPWSFSVVINIKYMFMIFRGNDIMMIIEHIKIDWIEKKSPEEELIMVRNSQLCNRITLCFMVLMYVSGALYNFVIPFVLPILLHSKSNTSDRTPIFDGYDVFFNAQVSPIYEITFFFQVYVVTIGFSILIFMCHLTVVSVTHACGQIQIINYLIRYLIDDIIDINNIQNKISIIISRHIRVLSFVENVQKILLELCLLEMGASTVLICIDEYCFLKMLETNDIANMIPFGMLFVCLNFNILVLCYFSELLNSQFIEIGTESSMTEWYRFPQKIKSYLILIICMSQRSQKLTAGGIIDLSYGTYIQILKTGFTYFQMLRA</sequence>
<keyword evidence="3" id="KW-0716">Sensory transduction</keyword>
<dbReference type="GO" id="GO:0005549">
    <property type="term" value="F:odorant binding"/>
    <property type="evidence" value="ECO:0007669"/>
    <property type="project" value="InterPro"/>
</dbReference>
<dbReference type="GO" id="GO:0007165">
    <property type="term" value="P:signal transduction"/>
    <property type="evidence" value="ECO:0007669"/>
    <property type="project" value="UniProtKB-KW"/>
</dbReference>
<evidence type="ECO:0000256" key="2">
    <source>
        <dbReference type="ARBA" id="ARBA00022475"/>
    </source>
</evidence>
<gene>
    <name evidence="11" type="ORF">HICCMSTLAB_LOCUS7150</name>
</gene>
<evidence type="ECO:0000256" key="3">
    <source>
        <dbReference type="ARBA" id="ARBA00022606"/>
    </source>
</evidence>
<accession>A0A8J2MIW1</accession>
<keyword evidence="12" id="KW-1185">Reference proteome</keyword>
<evidence type="ECO:0000256" key="4">
    <source>
        <dbReference type="ARBA" id="ARBA00022692"/>
    </source>
</evidence>
<name>A0A8J2MIW1_COTCN</name>
<dbReference type="GO" id="GO:0004984">
    <property type="term" value="F:olfactory receptor activity"/>
    <property type="evidence" value="ECO:0007669"/>
    <property type="project" value="InterPro"/>
</dbReference>
<feature type="transmembrane region" description="Helical" evidence="10">
    <location>
        <begin position="186"/>
        <end position="209"/>
    </location>
</feature>
<evidence type="ECO:0000256" key="1">
    <source>
        <dbReference type="ARBA" id="ARBA00004651"/>
    </source>
</evidence>
<dbReference type="AlphaFoldDB" id="A0A8J2MIW1"/>
<dbReference type="EMBL" id="CAJNRD030001120">
    <property type="protein sequence ID" value="CAG5093824.1"/>
    <property type="molecule type" value="Genomic_DNA"/>
</dbReference>
<keyword evidence="6 10" id="KW-1133">Transmembrane helix</keyword>
<dbReference type="Proteomes" id="UP000786811">
    <property type="component" value="Unassembled WGS sequence"/>
</dbReference>
<keyword evidence="9" id="KW-0807">Transducer</keyword>
<comment type="subcellular location">
    <subcellularLocation>
        <location evidence="1">Cell membrane</location>
        <topology evidence="1">Multi-pass membrane protein</topology>
    </subcellularLocation>
</comment>
<dbReference type="OrthoDB" id="7486936at2759"/>
<keyword evidence="7 10" id="KW-0472">Membrane</keyword>